<evidence type="ECO:0000313" key="2">
    <source>
        <dbReference type="Proteomes" id="UP000594261"/>
    </source>
</evidence>
<name>A0A7N2RC33_QUELO</name>
<dbReference type="EMBL" id="LRBV02000010">
    <property type="status" value="NOT_ANNOTATED_CDS"/>
    <property type="molecule type" value="Genomic_DNA"/>
</dbReference>
<sequence length="85" mass="9765">MVDDDGGEVKGGEIPRFEIEATHEAKLNEILHKINSIEIKLCSDGVKEFIKLLEMLESVAYYCGIDEVKKYFWRVFVTNDVVKVE</sequence>
<reference evidence="1" key="2">
    <citation type="submission" date="2021-01" db="UniProtKB">
        <authorList>
            <consortium name="EnsemblPlants"/>
        </authorList>
    </citation>
    <scope>IDENTIFICATION</scope>
</reference>
<reference evidence="1 2" key="1">
    <citation type="journal article" date="2016" name="G3 (Bethesda)">
        <title>First Draft Assembly and Annotation of the Genome of a California Endemic Oak Quercus lobata Nee (Fagaceae).</title>
        <authorList>
            <person name="Sork V.L."/>
            <person name="Fitz-Gibbon S.T."/>
            <person name="Puiu D."/>
            <person name="Crepeau M."/>
            <person name="Gugger P.F."/>
            <person name="Sherman R."/>
            <person name="Stevens K."/>
            <person name="Langley C.H."/>
            <person name="Pellegrini M."/>
            <person name="Salzberg S.L."/>
        </authorList>
    </citation>
    <scope>NUCLEOTIDE SEQUENCE [LARGE SCALE GENOMIC DNA]</scope>
    <source>
        <strain evidence="1 2">cv. SW786</strain>
    </source>
</reference>
<dbReference type="Proteomes" id="UP000594261">
    <property type="component" value="Chromosome 10"/>
</dbReference>
<organism evidence="1 2">
    <name type="scientific">Quercus lobata</name>
    <name type="common">Valley oak</name>
    <dbReference type="NCBI Taxonomy" id="97700"/>
    <lineage>
        <taxon>Eukaryota</taxon>
        <taxon>Viridiplantae</taxon>
        <taxon>Streptophyta</taxon>
        <taxon>Embryophyta</taxon>
        <taxon>Tracheophyta</taxon>
        <taxon>Spermatophyta</taxon>
        <taxon>Magnoliopsida</taxon>
        <taxon>eudicotyledons</taxon>
        <taxon>Gunneridae</taxon>
        <taxon>Pentapetalae</taxon>
        <taxon>rosids</taxon>
        <taxon>fabids</taxon>
        <taxon>Fagales</taxon>
        <taxon>Fagaceae</taxon>
        <taxon>Quercus</taxon>
    </lineage>
</organism>
<dbReference type="EnsemblPlants" id="QL10p036338:mrna">
    <property type="protein sequence ID" value="QL10p036338:mrna"/>
    <property type="gene ID" value="QL10p036338"/>
</dbReference>
<dbReference type="InParanoid" id="A0A7N2RC33"/>
<dbReference type="Gramene" id="QL10p036338:mrna">
    <property type="protein sequence ID" value="QL10p036338:mrna"/>
    <property type="gene ID" value="QL10p036338"/>
</dbReference>
<protein>
    <submittedName>
        <fullName evidence="1">Uncharacterized protein</fullName>
    </submittedName>
</protein>
<evidence type="ECO:0000313" key="1">
    <source>
        <dbReference type="EnsemblPlants" id="QL10p036338:mrna"/>
    </source>
</evidence>
<accession>A0A7N2RC33</accession>
<proteinExistence type="predicted"/>
<dbReference type="AlphaFoldDB" id="A0A7N2RC33"/>
<keyword evidence="2" id="KW-1185">Reference proteome</keyword>